<sequence>MTAGKQDPLLLAVNSQCIMCCASIEFRVVRVILVLRCCVDWVQVLYQSFPTHATLKLLLILRCSHFAQEFFLEPETDLDGALLQSVVTA</sequence>
<dbReference type="AlphaFoldDB" id="A0A0A9AR64"/>
<reference evidence="1" key="1">
    <citation type="submission" date="2014-09" db="EMBL/GenBank/DDBJ databases">
        <authorList>
            <person name="Magalhaes I.L.F."/>
            <person name="Oliveira U."/>
            <person name="Santos F.R."/>
            <person name="Vidigal T.H.D.A."/>
            <person name="Brescovit A.D."/>
            <person name="Santos A.J."/>
        </authorList>
    </citation>
    <scope>NUCLEOTIDE SEQUENCE</scope>
    <source>
        <tissue evidence="1">Shoot tissue taken approximately 20 cm above the soil surface</tissue>
    </source>
</reference>
<accession>A0A0A9AR64</accession>
<proteinExistence type="predicted"/>
<organism evidence="1">
    <name type="scientific">Arundo donax</name>
    <name type="common">Giant reed</name>
    <name type="synonym">Donax arundinaceus</name>
    <dbReference type="NCBI Taxonomy" id="35708"/>
    <lineage>
        <taxon>Eukaryota</taxon>
        <taxon>Viridiplantae</taxon>
        <taxon>Streptophyta</taxon>
        <taxon>Embryophyta</taxon>
        <taxon>Tracheophyta</taxon>
        <taxon>Spermatophyta</taxon>
        <taxon>Magnoliopsida</taxon>
        <taxon>Liliopsida</taxon>
        <taxon>Poales</taxon>
        <taxon>Poaceae</taxon>
        <taxon>PACMAD clade</taxon>
        <taxon>Arundinoideae</taxon>
        <taxon>Arundineae</taxon>
        <taxon>Arundo</taxon>
    </lineage>
</organism>
<name>A0A0A9AR64_ARUDO</name>
<dbReference type="EMBL" id="GBRH01245527">
    <property type="protein sequence ID" value="JAD52368.1"/>
    <property type="molecule type" value="Transcribed_RNA"/>
</dbReference>
<evidence type="ECO:0000313" key="1">
    <source>
        <dbReference type="EMBL" id="JAD52368.1"/>
    </source>
</evidence>
<protein>
    <submittedName>
        <fullName evidence="1">Uncharacterized protein</fullName>
    </submittedName>
</protein>
<reference evidence="1" key="2">
    <citation type="journal article" date="2015" name="Data Brief">
        <title>Shoot transcriptome of the giant reed, Arundo donax.</title>
        <authorList>
            <person name="Barrero R.A."/>
            <person name="Guerrero F.D."/>
            <person name="Moolhuijzen P."/>
            <person name="Goolsby J.A."/>
            <person name="Tidwell J."/>
            <person name="Bellgard S.E."/>
            <person name="Bellgard M.I."/>
        </authorList>
    </citation>
    <scope>NUCLEOTIDE SEQUENCE</scope>
    <source>
        <tissue evidence="1">Shoot tissue taken approximately 20 cm above the soil surface</tissue>
    </source>
</reference>